<feature type="signal peptide" evidence="1">
    <location>
        <begin position="1"/>
        <end position="19"/>
    </location>
</feature>
<gene>
    <name evidence="2" type="ORF">K432DRAFT_397826</name>
</gene>
<reference evidence="2 3" key="1">
    <citation type="journal article" date="2016" name="Nat. Commun.">
        <title>Ectomycorrhizal ecology is imprinted in the genome of the dominant symbiotic fungus Cenococcum geophilum.</title>
        <authorList>
            <consortium name="DOE Joint Genome Institute"/>
            <person name="Peter M."/>
            <person name="Kohler A."/>
            <person name="Ohm R.A."/>
            <person name="Kuo A."/>
            <person name="Krutzmann J."/>
            <person name="Morin E."/>
            <person name="Arend M."/>
            <person name="Barry K.W."/>
            <person name="Binder M."/>
            <person name="Choi C."/>
            <person name="Clum A."/>
            <person name="Copeland A."/>
            <person name="Grisel N."/>
            <person name="Haridas S."/>
            <person name="Kipfer T."/>
            <person name="LaButti K."/>
            <person name="Lindquist E."/>
            <person name="Lipzen A."/>
            <person name="Maire R."/>
            <person name="Meier B."/>
            <person name="Mihaltcheva S."/>
            <person name="Molinier V."/>
            <person name="Murat C."/>
            <person name="Poggeler S."/>
            <person name="Quandt C.A."/>
            <person name="Sperisen C."/>
            <person name="Tritt A."/>
            <person name="Tisserant E."/>
            <person name="Crous P.W."/>
            <person name="Henrissat B."/>
            <person name="Nehls U."/>
            <person name="Egli S."/>
            <person name="Spatafora J.W."/>
            <person name="Grigoriev I.V."/>
            <person name="Martin F.M."/>
        </authorList>
    </citation>
    <scope>NUCLEOTIDE SEQUENCE [LARGE SCALE GENOMIC DNA]</scope>
    <source>
        <strain evidence="2 3">CBS 459.81</strain>
    </source>
</reference>
<evidence type="ECO:0000313" key="2">
    <source>
        <dbReference type="EMBL" id="OCK74762.1"/>
    </source>
</evidence>
<accession>A0A8E2J9Z2</accession>
<proteinExistence type="predicted"/>
<feature type="chain" id="PRO_5034903658" evidence="1">
    <location>
        <begin position="20"/>
        <end position="105"/>
    </location>
</feature>
<sequence length="105" mass="11557">MAYIIVSCIIIVIPCAALAQVKDSVKRITPSPDKPLSDDAITRLGRLRRRLGSALKGGYILGGLKDAIKQDPNFCLFVSIKPINEEAFNYKDKYTLADFALVDTL</sequence>
<keyword evidence="1" id="KW-0732">Signal</keyword>
<dbReference type="Proteomes" id="UP000250266">
    <property type="component" value="Unassembled WGS sequence"/>
</dbReference>
<dbReference type="OrthoDB" id="4161186at2759"/>
<dbReference type="AlphaFoldDB" id="A0A8E2J9Z2"/>
<evidence type="ECO:0000256" key="1">
    <source>
        <dbReference type="SAM" id="SignalP"/>
    </source>
</evidence>
<organism evidence="2 3">
    <name type="scientific">Lepidopterella palustris CBS 459.81</name>
    <dbReference type="NCBI Taxonomy" id="1314670"/>
    <lineage>
        <taxon>Eukaryota</taxon>
        <taxon>Fungi</taxon>
        <taxon>Dikarya</taxon>
        <taxon>Ascomycota</taxon>
        <taxon>Pezizomycotina</taxon>
        <taxon>Dothideomycetes</taxon>
        <taxon>Pleosporomycetidae</taxon>
        <taxon>Mytilinidiales</taxon>
        <taxon>Argynnaceae</taxon>
        <taxon>Lepidopterella</taxon>
    </lineage>
</organism>
<name>A0A8E2J9Z2_9PEZI</name>
<dbReference type="EMBL" id="KV745420">
    <property type="protein sequence ID" value="OCK74762.1"/>
    <property type="molecule type" value="Genomic_DNA"/>
</dbReference>
<protein>
    <submittedName>
        <fullName evidence="2">Uncharacterized protein</fullName>
    </submittedName>
</protein>
<keyword evidence="3" id="KW-1185">Reference proteome</keyword>
<evidence type="ECO:0000313" key="3">
    <source>
        <dbReference type="Proteomes" id="UP000250266"/>
    </source>
</evidence>